<protein>
    <submittedName>
        <fullName evidence="1">HAD-like protein</fullName>
    </submittedName>
</protein>
<dbReference type="Proteomes" id="UP000814140">
    <property type="component" value="Unassembled WGS sequence"/>
</dbReference>
<reference evidence="1" key="2">
    <citation type="journal article" date="2022" name="New Phytol.">
        <title>Evolutionary transition to the ectomycorrhizal habit in the genomes of a hyperdiverse lineage of mushroom-forming fungi.</title>
        <authorList>
            <person name="Looney B."/>
            <person name="Miyauchi S."/>
            <person name="Morin E."/>
            <person name="Drula E."/>
            <person name="Courty P.E."/>
            <person name="Kohler A."/>
            <person name="Kuo A."/>
            <person name="LaButti K."/>
            <person name="Pangilinan J."/>
            <person name="Lipzen A."/>
            <person name="Riley R."/>
            <person name="Andreopoulos W."/>
            <person name="He G."/>
            <person name="Johnson J."/>
            <person name="Nolan M."/>
            <person name="Tritt A."/>
            <person name="Barry K.W."/>
            <person name="Grigoriev I.V."/>
            <person name="Nagy L.G."/>
            <person name="Hibbett D."/>
            <person name="Henrissat B."/>
            <person name="Matheny P.B."/>
            <person name="Labbe J."/>
            <person name="Martin F.M."/>
        </authorList>
    </citation>
    <scope>NUCLEOTIDE SEQUENCE</scope>
    <source>
        <strain evidence="1">HHB10654</strain>
    </source>
</reference>
<sequence length="189" mass="19419">MAGLEEELASEGISFVGGTDPADNTLAPPSVIPDDPSVGAVVVGLDTSINYTKLSKAFRYLHSDPSVVFLATNDDSTYPSASGLLPGAGSILAPLRYALGPTRPPLSLGKPSVSMLDAIKAKHDFDPARTLMIGDRLNTDIQFGKAGGLSTLLVLTGIAKEADLDGSDVVPDYITASIGDLIAVGKPPA</sequence>
<proteinExistence type="predicted"/>
<accession>A0ACB8T2Z0</accession>
<name>A0ACB8T2Z0_9AGAM</name>
<comment type="caution">
    <text evidence="1">The sequence shown here is derived from an EMBL/GenBank/DDBJ whole genome shotgun (WGS) entry which is preliminary data.</text>
</comment>
<gene>
    <name evidence="1" type="ORF">BV25DRAFT_1825601</name>
</gene>
<organism evidence="1 2">
    <name type="scientific">Artomyces pyxidatus</name>
    <dbReference type="NCBI Taxonomy" id="48021"/>
    <lineage>
        <taxon>Eukaryota</taxon>
        <taxon>Fungi</taxon>
        <taxon>Dikarya</taxon>
        <taxon>Basidiomycota</taxon>
        <taxon>Agaricomycotina</taxon>
        <taxon>Agaricomycetes</taxon>
        <taxon>Russulales</taxon>
        <taxon>Auriscalpiaceae</taxon>
        <taxon>Artomyces</taxon>
    </lineage>
</organism>
<reference evidence="1" key="1">
    <citation type="submission" date="2021-03" db="EMBL/GenBank/DDBJ databases">
        <authorList>
            <consortium name="DOE Joint Genome Institute"/>
            <person name="Ahrendt S."/>
            <person name="Looney B.P."/>
            <person name="Miyauchi S."/>
            <person name="Morin E."/>
            <person name="Drula E."/>
            <person name="Courty P.E."/>
            <person name="Chicoki N."/>
            <person name="Fauchery L."/>
            <person name="Kohler A."/>
            <person name="Kuo A."/>
            <person name="Labutti K."/>
            <person name="Pangilinan J."/>
            <person name="Lipzen A."/>
            <person name="Riley R."/>
            <person name="Andreopoulos W."/>
            <person name="He G."/>
            <person name="Johnson J."/>
            <person name="Barry K.W."/>
            <person name="Grigoriev I.V."/>
            <person name="Nagy L."/>
            <person name="Hibbett D."/>
            <person name="Henrissat B."/>
            <person name="Matheny P.B."/>
            <person name="Labbe J."/>
            <person name="Martin F."/>
        </authorList>
    </citation>
    <scope>NUCLEOTIDE SEQUENCE</scope>
    <source>
        <strain evidence="1">HHB10654</strain>
    </source>
</reference>
<evidence type="ECO:0000313" key="1">
    <source>
        <dbReference type="EMBL" id="KAI0062590.1"/>
    </source>
</evidence>
<evidence type="ECO:0000313" key="2">
    <source>
        <dbReference type="Proteomes" id="UP000814140"/>
    </source>
</evidence>
<keyword evidence="2" id="KW-1185">Reference proteome</keyword>
<dbReference type="EMBL" id="MU277207">
    <property type="protein sequence ID" value="KAI0062590.1"/>
    <property type="molecule type" value="Genomic_DNA"/>
</dbReference>